<dbReference type="RefSeq" id="WP_204696672.1">
    <property type="nucleotide sequence ID" value="NZ_JAFBEC010000003.1"/>
</dbReference>
<organism evidence="1 2">
    <name type="scientific">Geomicrobium sediminis</name>
    <dbReference type="NCBI Taxonomy" id="1347788"/>
    <lineage>
        <taxon>Bacteria</taxon>
        <taxon>Bacillati</taxon>
        <taxon>Bacillota</taxon>
        <taxon>Bacilli</taxon>
        <taxon>Bacillales</taxon>
        <taxon>Geomicrobium</taxon>
    </lineage>
</organism>
<dbReference type="EMBL" id="JAFBEC010000003">
    <property type="protein sequence ID" value="MBM7632455.1"/>
    <property type="molecule type" value="Genomic_DNA"/>
</dbReference>
<evidence type="ECO:0000313" key="2">
    <source>
        <dbReference type="Proteomes" id="UP000741863"/>
    </source>
</evidence>
<reference evidence="1 2" key="1">
    <citation type="submission" date="2021-01" db="EMBL/GenBank/DDBJ databases">
        <title>Genomic Encyclopedia of Type Strains, Phase IV (KMG-IV): sequencing the most valuable type-strain genomes for metagenomic binning, comparative biology and taxonomic classification.</title>
        <authorList>
            <person name="Goeker M."/>
        </authorList>
    </citation>
    <scope>NUCLEOTIDE SEQUENCE [LARGE SCALE GENOMIC DNA]</scope>
    <source>
        <strain evidence="1 2">DSM 25540</strain>
    </source>
</reference>
<name>A0ABS2PBK2_9BACL</name>
<evidence type="ECO:0000313" key="1">
    <source>
        <dbReference type="EMBL" id="MBM7632455.1"/>
    </source>
</evidence>
<dbReference type="Proteomes" id="UP000741863">
    <property type="component" value="Unassembled WGS sequence"/>
</dbReference>
<gene>
    <name evidence="1" type="ORF">JOD17_001548</name>
</gene>
<comment type="caution">
    <text evidence="1">The sequence shown here is derived from an EMBL/GenBank/DDBJ whole genome shotgun (WGS) entry which is preliminary data.</text>
</comment>
<keyword evidence="2" id="KW-1185">Reference proteome</keyword>
<protein>
    <submittedName>
        <fullName evidence="1">Uncharacterized protein</fullName>
    </submittedName>
</protein>
<sequence length="57" mass="6513">MKRVKLLVYIGFSYFLLIFIALHSTPTEAMFVDVEQVNGTVTVENWSESDEKSNLDS</sequence>
<proteinExistence type="predicted"/>
<accession>A0ABS2PBK2</accession>